<reference evidence="2 3" key="1">
    <citation type="submission" date="2021-04" db="EMBL/GenBank/DDBJ databases">
        <title>Paenibacillus sp. DLE-14 whole genome sequence.</title>
        <authorList>
            <person name="Ham Y.J."/>
        </authorList>
    </citation>
    <scope>NUCLEOTIDE SEQUENCE [LARGE SCALE GENOMIC DNA]</scope>
    <source>
        <strain evidence="2 3">DLE-14</strain>
    </source>
</reference>
<dbReference type="Gene3D" id="3.40.50.720">
    <property type="entry name" value="NAD(P)-binding Rossmann-like Domain"/>
    <property type="match status" value="1"/>
</dbReference>
<dbReference type="InterPro" id="IPR050177">
    <property type="entry name" value="Lipid_A_modif_metabolic_enz"/>
</dbReference>
<dbReference type="Pfam" id="PF01370">
    <property type="entry name" value="Epimerase"/>
    <property type="match status" value="1"/>
</dbReference>
<dbReference type="Proteomes" id="UP000673394">
    <property type="component" value="Unassembled WGS sequence"/>
</dbReference>
<evidence type="ECO:0000259" key="1">
    <source>
        <dbReference type="Pfam" id="PF01370"/>
    </source>
</evidence>
<dbReference type="InterPro" id="IPR001509">
    <property type="entry name" value="Epimerase_deHydtase"/>
</dbReference>
<dbReference type="PANTHER" id="PTHR43245:SF13">
    <property type="entry name" value="UDP-D-APIOSE_UDP-D-XYLOSE SYNTHASE 2"/>
    <property type="match status" value="1"/>
</dbReference>
<proteinExistence type="predicted"/>
<keyword evidence="3" id="KW-1185">Reference proteome</keyword>
<dbReference type="PANTHER" id="PTHR43245">
    <property type="entry name" value="BIFUNCTIONAL POLYMYXIN RESISTANCE PROTEIN ARNA"/>
    <property type="match status" value="1"/>
</dbReference>
<name>A0ABS5CMZ7_9BACL</name>
<dbReference type="InterPro" id="IPR036291">
    <property type="entry name" value="NAD(P)-bd_dom_sf"/>
</dbReference>
<dbReference type="SUPFAM" id="SSF51735">
    <property type="entry name" value="NAD(P)-binding Rossmann-fold domains"/>
    <property type="match status" value="1"/>
</dbReference>
<dbReference type="EMBL" id="JAGKSP010000036">
    <property type="protein sequence ID" value="MBP3967245.1"/>
    <property type="molecule type" value="Genomic_DNA"/>
</dbReference>
<protein>
    <submittedName>
        <fullName evidence="2">NAD-dependent epimerase/dehydratase family protein</fullName>
    </submittedName>
</protein>
<feature type="domain" description="NAD-dependent epimerase/dehydratase" evidence="1">
    <location>
        <begin position="4"/>
        <end position="213"/>
    </location>
</feature>
<comment type="caution">
    <text evidence="2">The sequence shown here is derived from an EMBL/GenBank/DDBJ whole genome shotgun (WGS) entry which is preliminary data.</text>
</comment>
<sequence>MRHVLVLGGTRFFGKKLVERLLEAGDQVTIVTRGAQEHPFGDRVQHLQVDRTNAEALASAIGEARYDVVYDNICYKPKEAEEAVELFADRTGKYIVTSTLSVYPFGEPRKSESFFDSSTYAIPQPYPAEINYGEGKRLVEAVFFQQAAFPVAAVRFPIVLGDDDYTRRLHFHVEHVQQGLPIGIPNADAAMSFIDADEAAAFLDWLGRNTETGPFNACSRGEISPGGIVAWIEKATDKQAYVALESDEQHSSPFGVPEPWYMDTAKAEAAGYKFRELQDWMPALIERIAQEKK</sequence>
<accession>A0ABS5CMZ7</accession>
<gene>
    <name evidence="2" type="ORF">I8J30_31705</name>
</gene>
<evidence type="ECO:0000313" key="2">
    <source>
        <dbReference type="EMBL" id="MBP3967245.1"/>
    </source>
</evidence>
<dbReference type="RefSeq" id="WP_210664350.1">
    <property type="nucleotide sequence ID" value="NZ_JAGKSP010000036.1"/>
</dbReference>
<organism evidence="2 3">
    <name type="scientific">Paenibacillus lignilyticus</name>
    <dbReference type="NCBI Taxonomy" id="1172615"/>
    <lineage>
        <taxon>Bacteria</taxon>
        <taxon>Bacillati</taxon>
        <taxon>Bacillota</taxon>
        <taxon>Bacilli</taxon>
        <taxon>Bacillales</taxon>
        <taxon>Paenibacillaceae</taxon>
        <taxon>Paenibacillus</taxon>
    </lineage>
</organism>
<evidence type="ECO:0000313" key="3">
    <source>
        <dbReference type="Proteomes" id="UP000673394"/>
    </source>
</evidence>